<accession>A0A8S9SBN5</accession>
<protein>
    <submittedName>
        <fullName evidence="1">Uncharacterized protein</fullName>
    </submittedName>
</protein>
<evidence type="ECO:0000313" key="2">
    <source>
        <dbReference type="Proteomes" id="UP000712600"/>
    </source>
</evidence>
<dbReference type="AlphaFoldDB" id="A0A8S9SBN5"/>
<dbReference type="EMBL" id="QGKX02000088">
    <property type="protein sequence ID" value="KAF3589542.1"/>
    <property type="molecule type" value="Genomic_DNA"/>
</dbReference>
<organism evidence="1 2">
    <name type="scientific">Brassica cretica</name>
    <name type="common">Mustard</name>
    <dbReference type="NCBI Taxonomy" id="69181"/>
    <lineage>
        <taxon>Eukaryota</taxon>
        <taxon>Viridiplantae</taxon>
        <taxon>Streptophyta</taxon>
        <taxon>Embryophyta</taxon>
        <taxon>Tracheophyta</taxon>
        <taxon>Spermatophyta</taxon>
        <taxon>Magnoliopsida</taxon>
        <taxon>eudicotyledons</taxon>
        <taxon>Gunneridae</taxon>
        <taxon>Pentapetalae</taxon>
        <taxon>rosids</taxon>
        <taxon>malvids</taxon>
        <taxon>Brassicales</taxon>
        <taxon>Brassicaceae</taxon>
        <taxon>Brassiceae</taxon>
        <taxon>Brassica</taxon>
    </lineage>
</organism>
<proteinExistence type="predicted"/>
<reference evidence="1" key="1">
    <citation type="submission" date="2019-12" db="EMBL/GenBank/DDBJ databases">
        <title>Genome sequencing and annotation of Brassica cretica.</title>
        <authorList>
            <person name="Studholme D.J."/>
            <person name="Sarris P."/>
        </authorList>
    </citation>
    <scope>NUCLEOTIDE SEQUENCE</scope>
    <source>
        <strain evidence="1">PFS-109/04</strain>
        <tissue evidence="1">Leaf</tissue>
    </source>
</reference>
<comment type="caution">
    <text evidence="1">The sequence shown here is derived from an EMBL/GenBank/DDBJ whole genome shotgun (WGS) entry which is preliminary data.</text>
</comment>
<gene>
    <name evidence="1" type="ORF">F2Q69_00029130</name>
</gene>
<dbReference type="Proteomes" id="UP000712600">
    <property type="component" value="Unassembled WGS sequence"/>
</dbReference>
<evidence type="ECO:0000313" key="1">
    <source>
        <dbReference type="EMBL" id="KAF3589542.1"/>
    </source>
</evidence>
<sequence>MIVIIPLVFRPSASFILRLVSLRGFFSGRISVRLWRAIGIEDEIFNVGYFRELSNENLCGHPCSQDFAVSRGVSSGLVELAEGVFVISLIASPRITRGSGMVRIDRPALPARSNRGFPPLLSLVCRTESFPEPIVFMSVDVLIGVIGDIARIQVNAFDFVILRILCGRWRTFGVPLFDGRFLDRVLTQRSFSSNSRSIEWGSEVESFPRTLVVPRGWIARVLAVKPALPARSNRGFPPLLSLVCRTESFPEPIVFMSVDVLIGVIGDIARIQVNAFDFVILRILCGRWRTFGVPLFDGRFLDRVLTQRSFSSNSRSIEWGSEVESFPRTLVVPRGWIARVLAVKVGNIFLNSSSAAALAGALAADTSAAGVWRSVPLPPLIGVFTLSASLVDMSD</sequence>
<name>A0A8S9SBN5_BRACR</name>